<feature type="region of interest" description="Interaction with DNA" evidence="10">
    <location>
        <begin position="139"/>
        <end position="144"/>
    </location>
</feature>
<dbReference type="EMBL" id="LCEW01000001">
    <property type="protein sequence ID" value="KKS80672.1"/>
    <property type="molecule type" value="Genomic_DNA"/>
</dbReference>
<reference evidence="13 14" key="1">
    <citation type="journal article" date="2015" name="Nature">
        <title>rRNA introns, odd ribosomes, and small enigmatic genomes across a large radiation of phyla.</title>
        <authorList>
            <person name="Brown C.T."/>
            <person name="Hug L.A."/>
            <person name="Thomas B.C."/>
            <person name="Sharon I."/>
            <person name="Castelle C.J."/>
            <person name="Singh A."/>
            <person name="Wilkins M.J."/>
            <person name="Williams K.H."/>
            <person name="Banfield J.F."/>
        </authorList>
    </citation>
    <scope>NUCLEOTIDE SEQUENCE [LARGE SCALE GENOMIC DNA]</scope>
</reference>
<comment type="function">
    <text evidence="10">Releases the supercoiling and torsional tension of DNA, which is introduced during the DNA replication and transcription, by transiently cleaving and rejoining one strand of the DNA duplex. Introduces a single-strand break via transesterification at a target site in duplex DNA. The scissile phosphodiester is attacked by the catalytic tyrosine of the enzyme, resulting in the formation of a DNA-(5'-phosphotyrosyl)-enzyme intermediate and the expulsion of a 3'-OH DNA strand. The free DNA strand then undergoes passage around the unbroken strand, thus removing DNA supercoils. Finally, in the religation step, the DNA 3'-OH attacks the covalent intermediate to expel the active-site tyrosine and restore the DNA phosphodiester backbone.</text>
</comment>
<feature type="site" description="Interaction with DNA" evidence="10">
    <location>
        <position position="3"/>
    </location>
</feature>
<protein>
    <recommendedName>
        <fullName evidence="10">DNA topoisomerase 1</fullName>
        <ecNumber evidence="10">5.6.2.1</ecNumber>
    </recommendedName>
    <alternativeName>
        <fullName evidence="10">DNA topoisomerase I</fullName>
    </alternativeName>
</protein>
<sequence>MGHVRDLPKKSLGVDLEHEFKPEYVISAGKAKIVRQLKQSAKKASSVILATDLDREGEAIAFHIQYLLSEKRKAKSEKQKFYRIVFHEITKTAIEQALKNPGQVDLKLVDAQAGRRILDRLVGYQLSPILWRKVRRGLSAGRVQSVAVRLVVEREEEIKAFIPETYWVVGASLKKGEENFKAYLKKITDQVRAEQAAAALKQAQYSVKEVKTRQVKQWPWPPLMTSSLQRTAGARLGWSAKKTMYEAQNLYEQGLITYHRTDSLSLNEEAVGQARKFISQKFGAQYLPDHPVFYKTKAKSAQAAHEAIRPTEVNFQSDNKLYKLIWERFVACQMSPAVINRTKVTIQADKYELFAEGEKLVFDGWMRINEKLKPKNEKLPELKEGDKLDLIKVLSEKKFTQPPGRYTEAGLIKVLEEKEIGRPSTYAPILSTIQDRHYVEKEDKKLKPTAIGQAVTRFLLKYFPKIMNYEFTAKMEGDLDEIAKGRQSSVSVLKNFYSSFSDKLNEVKEKAERVVIETEKTGEKCPECKQGEVVIRIGRFGKFLSCSRFPDCKYTKNYKEIVAGANCPKCQGEVVVKKSRKRKQFYGCANYPKCQWASWNKPTASGSEPEVKD</sequence>
<dbReference type="PROSITE" id="PS52039">
    <property type="entry name" value="TOPO_IA_2"/>
    <property type="match status" value="1"/>
</dbReference>
<dbReference type="InterPro" id="IPR013826">
    <property type="entry name" value="Topo_IA_cen_sub3"/>
</dbReference>
<keyword evidence="7 10" id="KW-0799">Topoisomerase</keyword>
<dbReference type="GO" id="GO:0003677">
    <property type="term" value="F:DNA binding"/>
    <property type="evidence" value="ECO:0007669"/>
    <property type="project" value="UniProtKB-KW"/>
</dbReference>
<dbReference type="SMART" id="SM00436">
    <property type="entry name" value="TOP1Bc"/>
    <property type="match status" value="1"/>
</dbReference>
<dbReference type="Gene3D" id="1.10.290.10">
    <property type="entry name" value="Topoisomerase I, domain 4"/>
    <property type="match status" value="1"/>
</dbReference>
<keyword evidence="8 10" id="KW-0238">DNA-binding</keyword>
<evidence type="ECO:0000313" key="14">
    <source>
        <dbReference type="Proteomes" id="UP000034213"/>
    </source>
</evidence>
<dbReference type="HAMAP" id="MF_00952">
    <property type="entry name" value="Topoisom_1_prok"/>
    <property type="match status" value="1"/>
</dbReference>
<keyword evidence="4" id="KW-0863">Zinc-finger</keyword>
<dbReference type="InterPro" id="IPR005733">
    <property type="entry name" value="TopoI_bac-type"/>
</dbReference>
<comment type="similarity">
    <text evidence="2 10">Belongs to the type IA topoisomerase family.</text>
</comment>
<comment type="caution">
    <text evidence="13">The sequence shown here is derived from an EMBL/GenBank/DDBJ whole genome shotgun (WGS) entry which is preliminary data.</text>
</comment>
<evidence type="ECO:0000313" key="13">
    <source>
        <dbReference type="EMBL" id="KKS80672.1"/>
    </source>
</evidence>
<dbReference type="Pfam" id="PF01751">
    <property type="entry name" value="Toprim"/>
    <property type="match status" value="1"/>
</dbReference>
<dbReference type="PROSITE" id="PS50880">
    <property type="entry name" value="TOPRIM"/>
    <property type="match status" value="1"/>
</dbReference>
<dbReference type="NCBIfam" id="TIGR01051">
    <property type="entry name" value="topA_bact"/>
    <property type="match status" value="1"/>
</dbReference>
<dbReference type="SUPFAM" id="SSF57783">
    <property type="entry name" value="Zinc beta-ribbon"/>
    <property type="match status" value="1"/>
</dbReference>
<name>A0A0G1C550_9BACT</name>
<evidence type="ECO:0000256" key="2">
    <source>
        <dbReference type="ARBA" id="ARBA00009446"/>
    </source>
</evidence>
<dbReference type="Gene3D" id="1.10.460.10">
    <property type="entry name" value="Topoisomerase I, domain 2"/>
    <property type="match status" value="1"/>
</dbReference>
<dbReference type="PATRIC" id="fig|1618369.3.peg.26"/>
<feature type="site" description="Interaction with DNA" evidence="10">
    <location>
        <position position="124"/>
    </location>
</feature>
<feature type="site" description="Interaction with DNA" evidence="10">
    <location>
        <position position="116"/>
    </location>
</feature>
<proteinExistence type="inferred from homology"/>
<evidence type="ECO:0000256" key="10">
    <source>
        <dbReference type="HAMAP-Rule" id="MF_00952"/>
    </source>
</evidence>
<dbReference type="SMART" id="SM00493">
    <property type="entry name" value="TOPRIM"/>
    <property type="match status" value="1"/>
</dbReference>
<dbReference type="InterPro" id="IPR013498">
    <property type="entry name" value="Topo_IA_Znf"/>
</dbReference>
<dbReference type="GO" id="GO:0003917">
    <property type="term" value="F:DNA topoisomerase type I (single strand cut, ATP-independent) activity"/>
    <property type="evidence" value="ECO:0007669"/>
    <property type="project" value="UniProtKB-UniRule"/>
</dbReference>
<dbReference type="Gene3D" id="3.30.65.10">
    <property type="entry name" value="Bacterial Topoisomerase I, domain 1"/>
    <property type="match status" value="2"/>
</dbReference>
<dbReference type="InterPro" id="IPR013497">
    <property type="entry name" value="Topo_IA_cen"/>
</dbReference>
<feature type="active site" description="O-(5'-phospho-DNA)-tyrosine intermediate" evidence="10">
    <location>
        <position position="258"/>
    </location>
</feature>
<dbReference type="AlphaFoldDB" id="A0A0G1C550"/>
<dbReference type="InterPro" id="IPR013825">
    <property type="entry name" value="Topo_IA_cen_sub2"/>
</dbReference>
<dbReference type="PANTHER" id="PTHR42785:SF1">
    <property type="entry name" value="DNA TOPOISOMERASE"/>
    <property type="match status" value="1"/>
</dbReference>
<dbReference type="Proteomes" id="UP000034213">
    <property type="component" value="Unassembled WGS sequence"/>
</dbReference>
<dbReference type="Pfam" id="PF01396">
    <property type="entry name" value="Zn_ribbon_Top1"/>
    <property type="match status" value="2"/>
</dbReference>
<dbReference type="InterPro" id="IPR000380">
    <property type="entry name" value="Topo_IA"/>
</dbReference>
<keyword evidence="9 10" id="KW-0413">Isomerase</keyword>
<dbReference type="GO" id="GO:0008270">
    <property type="term" value="F:zinc ion binding"/>
    <property type="evidence" value="ECO:0007669"/>
    <property type="project" value="UniProtKB-KW"/>
</dbReference>
<dbReference type="Gene3D" id="2.70.20.10">
    <property type="entry name" value="Topoisomerase I, domain 3"/>
    <property type="match status" value="1"/>
</dbReference>
<dbReference type="STRING" id="1618369.UV54_C0001G0022"/>
<dbReference type="Pfam" id="PF01131">
    <property type="entry name" value="Topoisom_bac"/>
    <property type="match status" value="1"/>
</dbReference>
<evidence type="ECO:0000256" key="3">
    <source>
        <dbReference type="ARBA" id="ARBA00022723"/>
    </source>
</evidence>
<keyword evidence="3" id="KW-0479">Metal-binding</keyword>
<evidence type="ECO:0000256" key="5">
    <source>
        <dbReference type="ARBA" id="ARBA00022833"/>
    </source>
</evidence>
<dbReference type="InterPro" id="IPR006171">
    <property type="entry name" value="TOPRIM_dom"/>
</dbReference>
<organism evidence="13 14">
    <name type="scientific">Candidatus Beckwithbacteria bacterium GW2011_GWA2_43_10</name>
    <dbReference type="NCBI Taxonomy" id="1618369"/>
    <lineage>
        <taxon>Bacteria</taxon>
        <taxon>Candidatus Beckwithiibacteriota</taxon>
    </lineage>
</organism>
<evidence type="ECO:0000256" key="6">
    <source>
        <dbReference type="ARBA" id="ARBA00022842"/>
    </source>
</evidence>
<dbReference type="SMART" id="SM00437">
    <property type="entry name" value="TOP1Ac"/>
    <property type="match status" value="1"/>
</dbReference>
<dbReference type="InterPro" id="IPR013824">
    <property type="entry name" value="Topo_IA_cen_sub1"/>
</dbReference>
<evidence type="ECO:0000256" key="7">
    <source>
        <dbReference type="ARBA" id="ARBA00023029"/>
    </source>
</evidence>
<dbReference type="InterPro" id="IPR003601">
    <property type="entry name" value="Topo_IA_2"/>
</dbReference>
<keyword evidence="5" id="KW-0862">Zinc</keyword>
<dbReference type="SUPFAM" id="SSF56712">
    <property type="entry name" value="Prokaryotic type I DNA topoisomerase"/>
    <property type="match status" value="1"/>
</dbReference>
<evidence type="ECO:0000256" key="4">
    <source>
        <dbReference type="ARBA" id="ARBA00022771"/>
    </source>
</evidence>
<dbReference type="InterPro" id="IPR023405">
    <property type="entry name" value="Topo_IA_core_domain"/>
</dbReference>
<dbReference type="CDD" id="cd00186">
    <property type="entry name" value="TOP1Ac"/>
    <property type="match status" value="1"/>
</dbReference>
<keyword evidence="6" id="KW-0460">Magnesium</keyword>
<dbReference type="InterPro" id="IPR003602">
    <property type="entry name" value="Topo_IA_DNA-bd_dom"/>
</dbReference>
<dbReference type="EC" id="5.6.2.1" evidence="10"/>
<accession>A0A0G1C550</accession>
<dbReference type="Gene3D" id="3.40.50.140">
    <property type="match status" value="1"/>
</dbReference>
<feature type="site" description="Interaction with DNA" evidence="10">
    <location>
        <position position="119"/>
    </location>
</feature>
<evidence type="ECO:0000259" key="11">
    <source>
        <dbReference type="PROSITE" id="PS50880"/>
    </source>
</evidence>
<dbReference type="GO" id="GO:0005694">
    <property type="term" value="C:chromosome"/>
    <property type="evidence" value="ECO:0007669"/>
    <property type="project" value="InterPro"/>
</dbReference>
<feature type="site" description="Interaction with DNA" evidence="10">
    <location>
        <position position="260"/>
    </location>
</feature>
<feature type="site" description="Interaction with DNA" evidence="10">
    <location>
        <position position="131"/>
    </location>
</feature>
<feature type="domain" description="Toprim" evidence="11">
    <location>
        <begin position="1"/>
        <end position="89"/>
    </location>
</feature>
<comment type="catalytic activity">
    <reaction evidence="1 10">
        <text>ATP-independent breakage of single-stranded DNA, followed by passage and rejoining.</text>
        <dbReference type="EC" id="5.6.2.1"/>
    </reaction>
</comment>
<evidence type="ECO:0000256" key="9">
    <source>
        <dbReference type="ARBA" id="ARBA00023235"/>
    </source>
</evidence>
<evidence type="ECO:0000259" key="12">
    <source>
        <dbReference type="PROSITE" id="PS52039"/>
    </source>
</evidence>
<feature type="domain" description="Topo IA-type catalytic" evidence="12">
    <location>
        <begin position="105"/>
        <end position="504"/>
    </location>
</feature>
<dbReference type="PANTHER" id="PTHR42785">
    <property type="entry name" value="DNA TOPOISOMERASE, TYPE IA, CORE"/>
    <property type="match status" value="1"/>
</dbReference>
<dbReference type="InterPro" id="IPR023406">
    <property type="entry name" value="Topo_IA_AS"/>
</dbReference>
<dbReference type="PRINTS" id="PR00417">
    <property type="entry name" value="PRTPISMRASEI"/>
</dbReference>
<dbReference type="GO" id="GO:0006265">
    <property type="term" value="P:DNA topological change"/>
    <property type="evidence" value="ECO:0007669"/>
    <property type="project" value="UniProtKB-UniRule"/>
</dbReference>
<dbReference type="PROSITE" id="PS00396">
    <property type="entry name" value="TOPO_IA_1"/>
    <property type="match status" value="1"/>
</dbReference>
<feature type="site" description="Interaction with DNA" evidence="10">
    <location>
        <position position="115"/>
    </location>
</feature>
<evidence type="ECO:0000256" key="8">
    <source>
        <dbReference type="ARBA" id="ARBA00023125"/>
    </source>
</evidence>
<comment type="subunit">
    <text evidence="10">Monomer.</text>
</comment>
<evidence type="ECO:0000256" key="1">
    <source>
        <dbReference type="ARBA" id="ARBA00000213"/>
    </source>
</evidence>
<dbReference type="InterPro" id="IPR028612">
    <property type="entry name" value="Topoisom_1_IA"/>
</dbReference>
<feature type="site" description="Interaction with DNA" evidence="10">
    <location>
        <position position="436"/>
    </location>
</feature>
<gene>
    <name evidence="10" type="primary">topA</name>
    <name evidence="13" type="ORF">UV54_C0001G0022</name>
</gene>